<dbReference type="Gene3D" id="2.40.70.10">
    <property type="entry name" value="Acid Proteases"/>
    <property type="match status" value="1"/>
</dbReference>
<evidence type="ECO:0000313" key="1">
    <source>
        <dbReference type="EMBL" id="EFN72090.1"/>
    </source>
</evidence>
<dbReference type="Proteomes" id="UP000000311">
    <property type="component" value="Unassembled WGS sequence"/>
</dbReference>
<accession>E2A3A1</accession>
<feature type="non-terminal residue" evidence="1">
    <location>
        <position position="84"/>
    </location>
</feature>
<organism evidence="2">
    <name type="scientific">Camponotus floridanus</name>
    <name type="common">Florida carpenter ant</name>
    <dbReference type="NCBI Taxonomy" id="104421"/>
    <lineage>
        <taxon>Eukaryota</taxon>
        <taxon>Metazoa</taxon>
        <taxon>Ecdysozoa</taxon>
        <taxon>Arthropoda</taxon>
        <taxon>Hexapoda</taxon>
        <taxon>Insecta</taxon>
        <taxon>Pterygota</taxon>
        <taxon>Neoptera</taxon>
        <taxon>Endopterygota</taxon>
        <taxon>Hymenoptera</taxon>
        <taxon>Apocrita</taxon>
        <taxon>Aculeata</taxon>
        <taxon>Formicoidea</taxon>
        <taxon>Formicidae</taxon>
        <taxon>Formicinae</taxon>
        <taxon>Camponotus</taxon>
    </lineage>
</organism>
<dbReference type="EMBL" id="GL436346">
    <property type="protein sequence ID" value="EFN72090.1"/>
    <property type="molecule type" value="Genomic_DNA"/>
</dbReference>
<reference evidence="1 2" key="1">
    <citation type="journal article" date="2010" name="Science">
        <title>Genomic comparison of the ants Camponotus floridanus and Harpegnathos saltator.</title>
        <authorList>
            <person name="Bonasio R."/>
            <person name="Zhang G."/>
            <person name="Ye C."/>
            <person name="Mutti N.S."/>
            <person name="Fang X."/>
            <person name="Qin N."/>
            <person name="Donahue G."/>
            <person name="Yang P."/>
            <person name="Li Q."/>
            <person name="Li C."/>
            <person name="Zhang P."/>
            <person name="Huang Z."/>
            <person name="Berger S.L."/>
            <person name="Reinberg D."/>
            <person name="Wang J."/>
            <person name="Liebig J."/>
        </authorList>
    </citation>
    <scope>NUCLEOTIDE SEQUENCE [LARGE SCALE GENOMIC DNA]</scope>
    <source>
        <strain evidence="2">C129</strain>
    </source>
</reference>
<protein>
    <recommendedName>
        <fullName evidence="3">Peptidase A2 domain-containing protein</fullName>
    </recommendedName>
</protein>
<evidence type="ECO:0008006" key="3">
    <source>
        <dbReference type="Google" id="ProtNLM"/>
    </source>
</evidence>
<dbReference type="InParanoid" id="E2A3A1"/>
<proteinExistence type="predicted"/>
<gene>
    <name evidence="1" type="ORF">EAG_03059</name>
</gene>
<dbReference type="AlphaFoldDB" id="E2A3A1"/>
<evidence type="ECO:0000313" key="2">
    <source>
        <dbReference type="Proteomes" id="UP000000311"/>
    </source>
</evidence>
<keyword evidence="2" id="KW-1185">Reference proteome</keyword>
<feature type="non-terminal residue" evidence="1">
    <location>
        <position position="1"/>
    </location>
</feature>
<name>E2A3A1_CAMFO</name>
<sequence>FMIDSGSVINIIKLRNLNIVPTDVEDVLILRGISKVPVKTVGSVVFTIVGKITKFHVIQDDVTIPRDGILGSEFLEDNRAILDY</sequence>
<dbReference type="InterPro" id="IPR021109">
    <property type="entry name" value="Peptidase_aspartic_dom_sf"/>
</dbReference>